<comment type="caution">
    <text evidence="2">The sequence shown here is derived from an EMBL/GenBank/DDBJ whole genome shotgun (WGS) entry which is preliminary data.</text>
</comment>
<gene>
    <name evidence="2" type="ORF">GCM10023205_29480</name>
</gene>
<protein>
    <submittedName>
        <fullName evidence="2">Uncharacterized protein</fullName>
    </submittedName>
</protein>
<accession>A0ABP9H831</accession>
<dbReference type="Proteomes" id="UP001500466">
    <property type="component" value="Unassembled WGS sequence"/>
</dbReference>
<keyword evidence="3" id="KW-1185">Reference proteome</keyword>
<evidence type="ECO:0000313" key="3">
    <source>
        <dbReference type="Proteomes" id="UP001500466"/>
    </source>
</evidence>
<sequence length="59" mass="6492">MSRVRAAARFARLERRWRPTGTRPREGWEVLPPLRWVLLGAAAAVVLLVLSLAAALADG</sequence>
<dbReference type="EMBL" id="BAABHS010000009">
    <property type="protein sequence ID" value="GAA4963661.1"/>
    <property type="molecule type" value="Genomic_DNA"/>
</dbReference>
<name>A0ABP9H831_9ACTN</name>
<evidence type="ECO:0000256" key="1">
    <source>
        <dbReference type="SAM" id="Phobius"/>
    </source>
</evidence>
<proteinExistence type="predicted"/>
<keyword evidence="1" id="KW-1133">Transmembrane helix</keyword>
<organism evidence="2 3">
    <name type="scientific">Yinghuangia aomiensis</name>
    <dbReference type="NCBI Taxonomy" id="676205"/>
    <lineage>
        <taxon>Bacteria</taxon>
        <taxon>Bacillati</taxon>
        <taxon>Actinomycetota</taxon>
        <taxon>Actinomycetes</taxon>
        <taxon>Kitasatosporales</taxon>
        <taxon>Streptomycetaceae</taxon>
        <taxon>Yinghuangia</taxon>
    </lineage>
</organism>
<dbReference type="RefSeq" id="WP_345675895.1">
    <property type="nucleotide sequence ID" value="NZ_BAABHS010000009.1"/>
</dbReference>
<keyword evidence="1" id="KW-0472">Membrane</keyword>
<evidence type="ECO:0000313" key="2">
    <source>
        <dbReference type="EMBL" id="GAA4963661.1"/>
    </source>
</evidence>
<reference evidence="3" key="1">
    <citation type="journal article" date="2019" name="Int. J. Syst. Evol. Microbiol.">
        <title>The Global Catalogue of Microorganisms (GCM) 10K type strain sequencing project: providing services to taxonomists for standard genome sequencing and annotation.</title>
        <authorList>
            <consortium name="The Broad Institute Genomics Platform"/>
            <consortium name="The Broad Institute Genome Sequencing Center for Infectious Disease"/>
            <person name="Wu L."/>
            <person name="Ma J."/>
        </authorList>
    </citation>
    <scope>NUCLEOTIDE SEQUENCE [LARGE SCALE GENOMIC DNA]</scope>
    <source>
        <strain evidence="3">JCM 17986</strain>
    </source>
</reference>
<feature type="transmembrane region" description="Helical" evidence="1">
    <location>
        <begin position="36"/>
        <end position="57"/>
    </location>
</feature>
<keyword evidence="1" id="KW-0812">Transmembrane</keyword>